<accession>A0A0K8V2H4</accession>
<dbReference type="OrthoDB" id="7997049at2759"/>
<reference evidence="3" key="1">
    <citation type="submission" date="2015-06" db="EMBL/GenBank/DDBJ databases">
        <authorList>
            <person name="Hoefler B.C."/>
            <person name="Straight P.D."/>
        </authorList>
    </citation>
    <scope>NUCLEOTIDE SEQUENCE</scope>
</reference>
<proteinExistence type="predicted"/>
<dbReference type="EMBL" id="GDHF01019559">
    <property type="protein sequence ID" value="JAI32755.1"/>
    <property type="molecule type" value="Transcribed_RNA"/>
</dbReference>
<feature type="compositionally biased region" description="Low complexity" evidence="1">
    <location>
        <begin position="41"/>
        <end position="55"/>
    </location>
</feature>
<feature type="chain" id="PRO_5005521650" evidence="2">
    <location>
        <begin position="22"/>
        <end position="239"/>
    </location>
</feature>
<feature type="signal peptide" evidence="2">
    <location>
        <begin position="1"/>
        <end position="21"/>
    </location>
</feature>
<name>A0A0K8V2H4_BACLA</name>
<protein>
    <submittedName>
        <fullName evidence="3">Uncharacterized protein</fullName>
    </submittedName>
</protein>
<sequence length="239" mass="27246">MSTSWIVLLLSCCMASWFAAAFPQQAISKTNEPQTALSQESSSAATDNNASSKNTNTKLSLAKNDLLLDTLEILANQSTDILHTSNNLMRNLIAELKVQPNRTTEIDSYIDRFDQALKHIEGIDFAAEQPQLEDIFASVDEIGEIFYDIEDMDDGNDSEVLQRAFDRVGAESIDRQFRENMEHTLMALAKVFDGFVNSLSEVDRQAEYQLIDWFERFQKEDDFEEKLGNLIDEFLKFFE</sequence>
<keyword evidence="2" id="KW-0732">Signal</keyword>
<evidence type="ECO:0000256" key="1">
    <source>
        <dbReference type="SAM" id="MobiDB-lite"/>
    </source>
</evidence>
<dbReference type="AlphaFoldDB" id="A0A0K8V2H4"/>
<evidence type="ECO:0000256" key="2">
    <source>
        <dbReference type="SAM" id="SignalP"/>
    </source>
</evidence>
<evidence type="ECO:0000313" key="3">
    <source>
        <dbReference type="EMBL" id="JAI32755.1"/>
    </source>
</evidence>
<gene>
    <name evidence="3" type="ORF">c0_g1_i1</name>
</gene>
<organism evidence="3">
    <name type="scientific">Bactrocera latifrons</name>
    <name type="common">Malaysian fruit fly</name>
    <name type="synonym">Chaetodacus latifrons</name>
    <dbReference type="NCBI Taxonomy" id="174628"/>
    <lineage>
        <taxon>Eukaryota</taxon>
        <taxon>Metazoa</taxon>
        <taxon>Ecdysozoa</taxon>
        <taxon>Arthropoda</taxon>
        <taxon>Hexapoda</taxon>
        <taxon>Insecta</taxon>
        <taxon>Pterygota</taxon>
        <taxon>Neoptera</taxon>
        <taxon>Endopterygota</taxon>
        <taxon>Diptera</taxon>
        <taxon>Brachycera</taxon>
        <taxon>Muscomorpha</taxon>
        <taxon>Tephritoidea</taxon>
        <taxon>Tephritidae</taxon>
        <taxon>Bactrocera</taxon>
        <taxon>Bactrocera</taxon>
    </lineage>
</organism>
<feature type="region of interest" description="Disordered" evidence="1">
    <location>
        <begin position="33"/>
        <end position="55"/>
    </location>
</feature>